<feature type="region of interest" description="Disordered" evidence="1">
    <location>
        <begin position="47"/>
        <end position="81"/>
    </location>
</feature>
<evidence type="ECO:0000256" key="1">
    <source>
        <dbReference type="SAM" id="MobiDB-lite"/>
    </source>
</evidence>
<comment type="caution">
    <text evidence="2">The sequence shown here is derived from an EMBL/GenBank/DDBJ whole genome shotgun (WGS) entry which is preliminary data.</text>
</comment>
<proteinExistence type="predicted"/>
<organism evidence="2 3">
    <name type="scientific">Frankia umida</name>
    <dbReference type="NCBI Taxonomy" id="573489"/>
    <lineage>
        <taxon>Bacteria</taxon>
        <taxon>Bacillati</taxon>
        <taxon>Actinomycetota</taxon>
        <taxon>Actinomycetes</taxon>
        <taxon>Frankiales</taxon>
        <taxon>Frankiaceae</taxon>
        <taxon>Frankia</taxon>
    </lineage>
</organism>
<sequence length="81" mass="8761">MARRYVTRDGRPVDLDLCEPAAVLHRAYVAPLTVETIMRDAGIAHPPPIPPWPAVTADGDVELADHAEDGNHPDNPDASDQ</sequence>
<keyword evidence="3" id="KW-1185">Reference proteome</keyword>
<evidence type="ECO:0000313" key="3">
    <source>
        <dbReference type="Proteomes" id="UP001201873"/>
    </source>
</evidence>
<protein>
    <submittedName>
        <fullName evidence="2">Uncharacterized protein</fullName>
    </submittedName>
</protein>
<gene>
    <name evidence="2" type="ORF">MXD59_13975</name>
</gene>
<accession>A0ABT0JZA4</accession>
<dbReference type="EMBL" id="JALKFT010000012">
    <property type="protein sequence ID" value="MCK9876875.1"/>
    <property type="molecule type" value="Genomic_DNA"/>
</dbReference>
<name>A0ABT0JZA4_9ACTN</name>
<dbReference type="RefSeq" id="WP_248825190.1">
    <property type="nucleotide sequence ID" value="NZ_JALKFT010000012.1"/>
</dbReference>
<feature type="compositionally biased region" description="Basic and acidic residues" evidence="1">
    <location>
        <begin position="63"/>
        <end position="75"/>
    </location>
</feature>
<evidence type="ECO:0000313" key="2">
    <source>
        <dbReference type="EMBL" id="MCK9876875.1"/>
    </source>
</evidence>
<dbReference type="Proteomes" id="UP001201873">
    <property type="component" value="Unassembled WGS sequence"/>
</dbReference>
<reference evidence="2 3" key="1">
    <citation type="submission" date="2022-04" db="EMBL/GenBank/DDBJ databases">
        <title>Genome diversity in the genus Frankia.</title>
        <authorList>
            <person name="Carlos-Shanley C."/>
            <person name="Hahn D."/>
        </authorList>
    </citation>
    <scope>NUCLEOTIDE SEQUENCE [LARGE SCALE GENOMIC DNA]</scope>
    <source>
        <strain evidence="2 3">Ag45/Mut15</strain>
    </source>
</reference>